<dbReference type="Proteomes" id="UP001221217">
    <property type="component" value="Unassembled WGS sequence"/>
</dbReference>
<keyword evidence="1" id="KW-0472">Membrane</keyword>
<organism evidence="2 3">
    <name type="scientific">Candidatus Thalassospirochaeta sargassi</name>
    <dbReference type="NCBI Taxonomy" id="3119039"/>
    <lineage>
        <taxon>Bacteria</taxon>
        <taxon>Pseudomonadati</taxon>
        <taxon>Spirochaetota</taxon>
        <taxon>Spirochaetia</taxon>
        <taxon>Spirochaetales</taxon>
        <taxon>Spirochaetaceae</taxon>
        <taxon>Candidatus Thalassospirochaeta</taxon>
    </lineage>
</organism>
<proteinExistence type="predicted"/>
<comment type="caution">
    <text evidence="2">The sequence shown here is derived from an EMBL/GenBank/DDBJ whole genome shotgun (WGS) entry which is preliminary data.</text>
</comment>
<keyword evidence="2" id="KW-0969">Cilium</keyword>
<protein>
    <submittedName>
        <fullName evidence="2">Flagellar protein FlbB</fullName>
    </submittedName>
</protein>
<dbReference type="NCBIfam" id="NF047368">
    <property type="entry name" value="collar_FlbB"/>
    <property type="match status" value="1"/>
</dbReference>
<evidence type="ECO:0000256" key="1">
    <source>
        <dbReference type="SAM" id="Phobius"/>
    </source>
</evidence>
<name>A0AAJ1MP15_9SPIO</name>
<evidence type="ECO:0000313" key="3">
    <source>
        <dbReference type="Proteomes" id="UP001221217"/>
    </source>
</evidence>
<feature type="transmembrane region" description="Helical" evidence="1">
    <location>
        <begin position="12"/>
        <end position="31"/>
    </location>
</feature>
<gene>
    <name evidence="2" type="ORF">PQJ61_17570</name>
</gene>
<accession>A0AAJ1MP15</accession>
<evidence type="ECO:0000313" key="2">
    <source>
        <dbReference type="EMBL" id="MDC7228575.1"/>
    </source>
</evidence>
<sequence length="213" mass="24337">MPRITAVRSGARVFALILLILILILGGFVWFDYLGIINVKEMFSPVVTPVATRLGLNFGLPEPIENVEDLNLLEKERLNKRGQALEMLESELNIRQAEIESREAEIQQMLDSLAEREAAFEEQEKSFNDRLKEYDNRSTNLRQAAVYFVGMPPEDAVAMFIEMDDQDVIDIMRAHQKISDEEGSASMVSYWLSLMPPERSATLNRKMLKKPES</sequence>
<keyword evidence="2" id="KW-0966">Cell projection</keyword>
<keyword evidence="2" id="KW-0282">Flagellum</keyword>
<dbReference type="AlphaFoldDB" id="A0AAJ1MP15"/>
<reference evidence="2 3" key="1">
    <citation type="submission" date="2022-12" db="EMBL/GenBank/DDBJ databases">
        <title>Metagenome assembled genome from gulf of manar.</title>
        <authorList>
            <person name="Kohli P."/>
            <person name="Pk S."/>
            <person name="Venkata Ramana C."/>
            <person name="Sasikala C."/>
        </authorList>
    </citation>
    <scope>NUCLEOTIDE SEQUENCE [LARGE SCALE GENOMIC DNA]</scope>
    <source>
        <strain evidence="2">JB008</strain>
    </source>
</reference>
<keyword evidence="1" id="KW-1133">Transmembrane helix</keyword>
<dbReference type="InterPro" id="IPR058225">
    <property type="entry name" value="FlbB-like"/>
</dbReference>
<dbReference type="EMBL" id="JAQQAL010000051">
    <property type="protein sequence ID" value="MDC7228575.1"/>
    <property type="molecule type" value="Genomic_DNA"/>
</dbReference>
<keyword evidence="1" id="KW-0812">Transmembrane</keyword>